<dbReference type="EMBL" id="AP023368">
    <property type="protein sequence ID" value="BCJ97591.1"/>
    <property type="molecule type" value="Genomic_DNA"/>
</dbReference>
<dbReference type="PANTHER" id="PTHR43280">
    <property type="entry name" value="ARAC-FAMILY TRANSCRIPTIONAL REGULATOR"/>
    <property type="match status" value="1"/>
</dbReference>
<protein>
    <recommendedName>
        <fullName evidence="4">HTH araC/xylS-type domain-containing protein</fullName>
    </recommendedName>
</protein>
<sequence>MSYSIYPIKPPNCDLPVYVSGIGYEDNQPHVMRKEGFPLPHIFLCISGTGILKVNEIEYKIEKGTMFYLAPNIPHEYYGITDRWEVEWITFNGNNLGPILKELNLDCTKVIKLSSIDKMESYYKKIMISLKASDNQGRVISSGILYTMLVEFYTFLHKTMEYENSEGNRAITIMKDYIDLHYNETITLEELSDQIHATPQYLCRIFKRYLNVRPFQYIAVKRIQHAKILLSDSDLSINDIAHRVGYNDCSYFCSIFKKYEMISPSEFRGLRLR</sequence>
<evidence type="ECO:0000313" key="6">
    <source>
        <dbReference type="Proteomes" id="UP000515703"/>
    </source>
</evidence>
<dbReference type="SUPFAM" id="SSF46689">
    <property type="entry name" value="Homeodomain-like"/>
    <property type="match status" value="2"/>
</dbReference>
<keyword evidence="3" id="KW-0804">Transcription</keyword>
<dbReference type="PROSITE" id="PS01124">
    <property type="entry name" value="HTH_ARAC_FAMILY_2"/>
    <property type="match status" value="1"/>
</dbReference>
<evidence type="ECO:0000256" key="2">
    <source>
        <dbReference type="ARBA" id="ARBA00023125"/>
    </source>
</evidence>
<dbReference type="GO" id="GO:0003700">
    <property type="term" value="F:DNA-binding transcription factor activity"/>
    <property type="evidence" value="ECO:0007669"/>
    <property type="project" value="InterPro"/>
</dbReference>
<dbReference type="InterPro" id="IPR009057">
    <property type="entry name" value="Homeodomain-like_sf"/>
</dbReference>
<reference evidence="5 6" key="1">
    <citation type="submission" date="2020-08" db="EMBL/GenBank/DDBJ databases">
        <title>Draft genome sequencing of an Anaerocolumna strain isolated from anoxic soil subjected to BSD treatment.</title>
        <authorList>
            <person name="Uek A."/>
            <person name="Tonouchi A."/>
        </authorList>
    </citation>
    <scope>NUCLEOTIDE SEQUENCE [LARGE SCALE GENOMIC DNA]</scope>
    <source>
        <strain evidence="5 6">CTTW</strain>
    </source>
</reference>
<dbReference type="GO" id="GO:0043565">
    <property type="term" value="F:sequence-specific DNA binding"/>
    <property type="evidence" value="ECO:0007669"/>
    <property type="project" value="InterPro"/>
</dbReference>
<feature type="domain" description="HTH araC/xylS-type" evidence="4">
    <location>
        <begin position="172"/>
        <end position="270"/>
    </location>
</feature>
<evidence type="ECO:0000259" key="4">
    <source>
        <dbReference type="PROSITE" id="PS01124"/>
    </source>
</evidence>
<dbReference type="AlphaFoldDB" id="A0A7I8DJZ4"/>
<name>A0A7I8DJZ4_9FIRM</name>
<dbReference type="InterPro" id="IPR018060">
    <property type="entry name" value="HTH_AraC"/>
</dbReference>
<keyword evidence="1" id="KW-0805">Transcription regulation</keyword>
<dbReference type="Pfam" id="PF12833">
    <property type="entry name" value="HTH_18"/>
    <property type="match status" value="1"/>
</dbReference>
<evidence type="ECO:0000256" key="1">
    <source>
        <dbReference type="ARBA" id="ARBA00023015"/>
    </source>
</evidence>
<organism evidence="5 6">
    <name type="scientific">Anaerocolumna chitinilytica</name>
    <dbReference type="NCBI Taxonomy" id="1727145"/>
    <lineage>
        <taxon>Bacteria</taxon>
        <taxon>Bacillati</taxon>
        <taxon>Bacillota</taxon>
        <taxon>Clostridia</taxon>
        <taxon>Lachnospirales</taxon>
        <taxon>Lachnospiraceae</taxon>
        <taxon>Anaerocolumna</taxon>
    </lineage>
</organism>
<dbReference type="InterPro" id="IPR020449">
    <property type="entry name" value="Tscrpt_reg_AraC-type_HTH"/>
</dbReference>
<dbReference type="Gene3D" id="2.60.120.280">
    <property type="entry name" value="Regulatory protein AraC"/>
    <property type="match status" value="1"/>
</dbReference>
<gene>
    <name evidence="5" type="ORF">bsdcttw_06320</name>
</gene>
<keyword evidence="6" id="KW-1185">Reference proteome</keyword>
<evidence type="ECO:0000313" key="5">
    <source>
        <dbReference type="EMBL" id="BCJ97591.1"/>
    </source>
</evidence>
<dbReference type="KEGG" id="acht:bsdcttw_06320"/>
<evidence type="ECO:0000256" key="3">
    <source>
        <dbReference type="ARBA" id="ARBA00023163"/>
    </source>
</evidence>
<dbReference type="RefSeq" id="WP_207726487.1">
    <property type="nucleotide sequence ID" value="NZ_AP023368.1"/>
</dbReference>
<dbReference type="Gene3D" id="1.10.10.60">
    <property type="entry name" value="Homeodomain-like"/>
    <property type="match status" value="2"/>
</dbReference>
<reference evidence="5 6" key="2">
    <citation type="submission" date="2020-08" db="EMBL/GenBank/DDBJ databases">
        <authorList>
            <person name="Ueki A."/>
            <person name="Tonouchi A."/>
        </authorList>
    </citation>
    <scope>NUCLEOTIDE SEQUENCE [LARGE SCALE GENOMIC DNA]</scope>
    <source>
        <strain evidence="5 6">CTTW</strain>
    </source>
</reference>
<dbReference type="SMART" id="SM00342">
    <property type="entry name" value="HTH_ARAC"/>
    <property type="match status" value="1"/>
</dbReference>
<keyword evidence="2" id="KW-0238">DNA-binding</keyword>
<dbReference type="Pfam" id="PF02311">
    <property type="entry name" value="AraC_binding"/>
    <property type="match status" value="1"/>
</dbReference>
<dbReference type="InterPro" id="IPR037923">
    <property type="entry name" value="HTH-like"/>
</dbReference>
<dbReference type="InterPro" id="IPR003313">
    <property type="entry name" value="AraC-bd"/>
</dbReference>
<proteinExistence type="predicted"/>
<dbReference type="PRINTS" id="PR00032">
    <property type="entry name" value="HTHARAC"/>
</dbReference>
<dbReference type="Proteomes" id="UP000515703">
    <property type="component" value="Chromosome"/>
</dbReference>
<dbReference type="SUPFAM" id="SSF51215">
    <property type="entry name" value="Regulatory protein AraC"/>
    <property type="match status" value="1"/>
</dbReference>
<accession>A0A7I8DJZ4</accession>
<dbReference type="PANTHER" id="PTHR43280:SF2">
    <property type="entry name" value="HTH-TYPE TRANSCRIPTIONAL REGULATOR EXSA"/>
    <property type="match status" value="1"/>
</dbReference>